<evidence type="ECO:0000313" key="6">
    <source>
        <dbReference type="EMBL" id="KAK7847190.1"/>
    </source>
</evidence>
<dbReference type="PANTHER" id="PTHR45626">
    <property type="entry name" value="TRANSCRIPTION TERMINATION FACTOR 2-RELATED"/>
    <property type="match status" value="1"/>
</dbReference>
<sequence length="205" mass="23139">MGVLVTTPIQTLKSYFSDNGLKLFPIDDDDAKSGILDKLFGHSLRKLEALEAPKHEENDGSFSNSLNDLVSKLHPVLQGGIFADESNLGKMLSLLSLIGSDNVVSKEDGSVTENRCSDFVRKTTLIVCPNFVVYQYNENDRTDDFEVLHNNDIVLTTYSTLLDDDHKKRKCYVVDKVVWWRVIYDEAHELKSMSRTHKAVTNLQA</sequence>
<keyword evidence="2" id="KW-0378">Hydrolase</keyword>
<evidence type="ECO:0000256" key="1">
    <source>
        <dbReference type="ARBA" id="ARBA00022741"/>
    </source>
</evidence>
<dbReference type="InterPro" id="IPR000330">
    <property type="entry name" value="SNF2_N"/>
</dbReference>
<dbReference type="InterPro" id="IPR050628">
    <property type="entry name" value="SNF2_RAD54_helicase_TF"/>
</dbReference>
<dbReference type="AlphaFoldDB" id="A0AAW0L677"/>
<evidence type="ECO:0000256" key="2">
    <source>
        <dbReference type="ARBA" id="ARBA00022801"/>
    </source>
</evidence>
<dbReference type="InterPro" id="IPR038718">
    <property type="entry name" value="SNF2-like_sf"/>
</dbReference>
<gene>
    <name evidence="6" type="ORF">CFP56_007009</name>
</gene>
<evidence type="ECO:0000259" key="5">
    <source>
        <dbReference type="Pfam" id="PF00176"/>
    </source>
</evidence>
<dbReference type="GO" id="GO:0008094">
    <property type="term" value="F:ATP-dependent activity, acting on DNA"/>
    <property type="evidence" value="ECO:0007669"/>
    <property type="project" value="TreeGrafter"/>
</dbReference>
<name>A0AAW0L677_QUESU</name>
<feature type="domain" description="SNF2 N-terminal" evidence="5">
    <location>
        <begin position="132"/>
        <end position="203"/>
    </location>
</feature>
<dbReference type="PANTHER" id="PTHR45626:SF17">
    <property type="entry name" value="HELICASE-LIKE TRANSCRIPTION FACTOR"/>
    <property type="match status" value="1"/>
</dbReference>
<organism evidence="6 7">
    <name type="scientific">Quercus suber</name>
    <name type="common">Cork oak</name>
    <dbReference type="NCBI Taxonomy" id="58331"/>
    <lineage>
        <taxon>Eukaryota</taxon>
        <taxon>Viridiplantae</taxon>
        <taxon>Streptophyta</taxon>
        <taxon>Embryophyta</taxon>
        <taxon>Tracheophyta</taxon>
        <taxon>Spermatophyta</taxon>
        <taxon>Magnoliopsida</taxon>
        <taxon>eudicotyledons</taxon>
        <taxon>Gunneridae</taxon>
        <taxon>Pentapetalae</taxon>
        <taxon>rosids</taxon>
        <taxon>fabids</taxon>
        <taxon>Fagales</taxon>
        <taxon>Fagaceae</taxon>
        <taxon>Quercus</taxon>
    </lineage>
</organism>
<comment type="caution">
    <text evidence="6">The sequence shown here is derived from an EMBL/GenBank/DDBJ whole genome shotgun (WGS) entry which is preliminary data.</text>
</comment>
<keyword evidence="4" id="KW-0067">ATP-binding</keyword>
<dbReference type="SUPFAM" id="SSF52540">
    <property type="entry name" value="P-loop containing nucleoside triphosphate hydrolases"/>
    <property type="match status" value="1"/>
</dbReference>
<dbReference type="Proteomes" id="UP000237347">
    <property type="component" value="Unassembled WGS sequence"/>
</dbReference>
<dbReference type="GO" id="GO:0005634">
    <property type="term" value="C:nucleus"/>
    <property type="evidence" value="ECO:0007669"/>
    <property type="project" value="TreeGrafter"/>
</dbReference>
<dbReference type="Gene3D" id="3.40.50.10810">
    <property type="entry name" value="Tandem AAA-ATPase domain"/>
    <property type="match status" value="1"/>
</dbReference>
<dbReference type="EMBL" id="PKMF04000145">
    <property type="protein sequence ID" value="KAK7847190.1"/>
    <property type="molecule type" value="Genomic_DNA"/>
</dbReference>
<keyword evidence="7" id="KW-1185">Reference proteome</keyword>
<evidence type="ECO:0000256" key="3">
    <source>
        <dbReference type="ARBA" id="ARBA00022806"/>
    </source>
</evidence>
<evidence type="ECO:0000313" key="7">
    <source>
        <dbReference type="Proteomes" id="UP000237347"/>
    </source>
</evidence>
<protein>
    <submittedName>
        <fullName evidence="6">Swi/snf-related matrix-associated actin-dependent regulator of chromatin subfamily a member 3-like 1</fullName>
    </submittedName>
</protein>
<dbReference type="GO" id="GO:0006281">
    <property type="term" value="P:DNA repair"/>
    <property type="evidence" value="ECO:0007669"/>
    <property type="project" value="TreeGrafter"/>
</dbReference>
<dbReference type="Pfam" id="PF00176">
    <property type="entry name" value="SNF2-rel_dom"/>
    <property type="match status" value="1"/>
</dbReference>
<keyword evidence="1" id="KW-0547">Nucleotide-binding</keyword>
<dbReference type="GO" id="GO:0005524">
    <property type="term" value="F:ATP binding"/>
    <property type="evidence" value="ECO:0007669"/>
    <property type="project" value="UniProtKB-KW"/>
</dbReference>
<reference evidence="6 7" key="1">
    <citation type="journal article" date="2018" name="Sci. Data">
        <title>The draft genome sequence of cork oak.</title>
        <authorList>
            <person name="Ramos A.M."/>
            <person name="Usie A."/>
            <person name="Barbosa P."/>
            <person name="Barros P.M."/>
            <person name="Capote T."/>
            <person name="Chaves I."/>
            <person name="Simoes F."/>
            <person name="Abreu I."/>
            <person name="Carrasquinho I."/>
            <person name="Faro C."/>
            <person name="Guimaraes J.B."/>
            <person name="Mendonca D."/>
            <person name="Nobrega F."/>
            <person name="Rodrigues L."/>
            <person name="Saibo N.J.M."/>
            <person name="Varela M.C."/>
            <person name="Egas C."/>
            <person name="Matos J."/>
            <person name="Miguel C.M."/>
            <person name="Oliveira M.M."/>
            <person name="Ricardo C.P."/>
            <person name="Goncalves S."/>
        </authorList>
    </citation>
    <scope>NUCLEOTIDE SEQUENCE [LARGE SCALE GENOMIC DNA]</scope>
    <source>
        <strain evidence="7">cv. HL8</strain>
    </source>
</reference>
<dbReference type="GO" id="GO:0004386">
    <property type="term" value="F:helicase activity"/>
    <property type="evidence" value="ECO:0007669"/>
    <property type="project" value="UniProtKB-KW"/>
</dbReference>
<keyword evidence="3" id="KW-0347">Helicase</keyword>
<proteinExistence type="predicted"/>
<accession>A0AAW0L677</accession>
<evidence type="ECO:0000256" key="4">
    <source>
        <dbReference type="ARBA" id="ARBA00022840"/>
    </source>
</evidence>
<dbReference type="InterPro" id="IPR027417">
    <property type="entry name" value="P-loop_NTPase"/>
</dbReference>
<dbReference type="GO" id="GO:0016787">
    <property type="term" value="F:hydrolase activity"/>
    <property type="evidence" value="ECO:0007669"/>
    <property type="project" value="UniProtKB-KW"/>
</dbReference>